<comment type="caution">
    <text evidence="2">The sequence shown here is derived from an EMBL/GenBank/DDBJ whole genome shotgun (WGS) entry which is preliminary data.</text>
</comment>
<organism evidence="2">
    <name type="scientific">Tanacetum cinerariifolium</name>
    <name type="common">Dalmatian daisy</name>
    <name type="synonym">Chrysanthemum cinerariifolium</name>
    <dbReference type="NCBI Taxonomy" id="118510"/>
    <lineage>
        <taxon>Eukaryota</taxon>
        <taxon>Viridiplantae</taxon>
        <taxon>Streptophyta</taxon>
        <taxon>Embryophyta</taxon>
        <taxon>Tracheophyta</taxon>
        <taxon>Spermatophyta</taxon>
        <taxon>Magnoliopsida</taxon>
        <taxon>eudicotyledons</taxon>
        <taxon>Gunneridae</taxon>
        <taxon>Pentapetalae</taxon>
        <taxon>asterids</taxon>
        <taxon>campanulids</taxon>
        <taxon>Asterales</taxon>
        <taxon>Asteraceae</taxon>
        <taxon>Asteroideae</taxon>
        <taxon>Anthemideae</taxon>
        <taxon>Anthemidinae</taxon>
        <taxon>Tanacetum</taxon>
    </lineage>
</organism>
<sequence>MDDPNIIMKEYIRIEEEKARRNGKVYNWETATYGRIWDDDEVHNLRYVETEFPTIVFDDTVTFQASLSCEPMVSSLNDNEIDFRISFDESDDEDYTLGGVRCRKSWRQFILALGLHTAKEMKSVRFGAYWAKSARQIPDKGDLSAYWVGISSAGDLLSTTPSYTLIRDPMLRLCHKLIACSIAGRSQALDKVTAAGGPKVPEGASDVEEGDQAVPAPVQAPQPPAVGPARTITQRFNRLEDDVHDDGSGRGQVHELFRLSYTVCEMHQA</sequence>
<reference evidence="2" key="1">
    <citation type="journal article" date="2019" name="Sci. Rep.">
        <title>Draft genome of Tanacetum cinerariifolium, the natural source of mosquito coil.</title>
        <authorList>
            <person name="Yamashiro T."/>
            <person name="Shiraishi A."/>
            <person name="Satake H."/>
            <person name="Nakayama K."/>
        </authorList>
    </citation>
    <scope>NUCLEOTIDE SEQUENCE</scope>
</reference>
<gene>
    <name evidence="2" type="ORF">Tci_003437</name>
</gene>
<proteinExistence type="predicted"/>
<protein>
    <submittedName>
        <fullName evidence="2">Uncharacterized protein</fullName>
    </submittedName>
</protein>
<dbReference type="EMBL" id="BKCJ010000254">
    <property type="protein sequence ID" value="GEU31459.1"/>
    <property type="molecule type" value="Genomic_DNA"/>
</dbReference>
<evidence type="ECO:0000256" key="1">
    <source>
        <dbReference type="SAM" id="MobiDB-lite"/>
    </source>
</evidence>
<dbReference type="AlphaFoldDB" id="A0A6L2J359"/>
<accession>A0A6L2J359</accession>
<evidence type="ECO:0000313" key="2">
    <source>
        <dbReference type="EMBL" id="GEU31459.1"/>
    </source>
</evidence>
<name>A0A6L2J359_TANCI</name>
<feature type="region of interest" description="Disordered" evidence="1">
    <location>
        <begin position="194"/>
        <end position="228"/>
    </location>
</feature>